<dbReference type="Pfam" id="PF15297">
    <property type="entry name" value="CKAP2_C"/>
    <property type="match status" value="1"/>
</dbReference>
<evidence type="ECO:0000256" key="5">
    <source>
        <dbReference type="ARBA" id="ARBA00023212"/>
    </source>
</evidence>
<accession>A0A7L2TGN2</accession>
<feature type="compositionally biased region" description="Basic residues" evidence="6">
    <location>
        <begin position="558"/>
        <end position="574"/>
    </location>
</feature>
<dbReference type="OrthoDB" id="9945093at2759"/>
<feature type="domain" description="Cytoskeleton-associated protein 2 C-terminal" evidence="7">
    <location>
        <begin position="337"/>
        <end position="533"/>
    </location>
</feature>
<keyword evidence="5" id="KW-0206">Cytoskeleton</keyword>
<evidence type="ECO:0000256" key="1">
    <source>
        <dbReference type="ARBA" id="ARBA00004245"/>
    </source>
</evidence>
<protein>
    <submittedName>
        <fullName evidence="8">CKAP2 protein</fullName>
    </submittedName>
</protein>
<evidence type="ECO:0000256" key="2">
    <source>
        <dbReference type="ARBA" id="ARBA00009468"/>
    </source>
</evidence>
<keyword evidence="3" id="KW-0963">Cytoplasm</keyword>
<evidence type="ECO:0000256" key="4">
    <source>
        <dbReference type="ARBA" id="ARBA00022553"/>
    </source>
</evidence>
<sequence length="694" mass="77693">MAVRAAPQLPASRRSEPAFREQRRQKVEEYLSRKKTFSGVPIQENQTSISSRTRRATTSKLQDKLQLSTSPKPEMENKENADKLSWDQSIESSETNVTLNSSKIPLTSYISGAKCNLEDQVPKNKVIDIKSQHVSLSKAFLEIKRIKERHLIAEKQNASISVPKKPALGRYRGKVIQSKINSFRKGIKTEGEKSSLPDKKLLPSATTKQAANSLSTKSCNAVLKTIEVSNNPKSVKSNGILPFHSKPSDKAATNLQSDLKKQLTFAVAPKKVTIPKVVGGRVPQPLKTASGNPDRRVRGVKKCADFCDDARPEAPTKSTSVFPGTKSGQNSKTDGNRKSILPKESAEERRARLDEWRASRGKVMRRPPIYALLGPQSKSEEQEFSAADAEKVNKTLRECLQLTEQGHQGDEVRAMLEDLIHSIPGVKRLAKYWICSMRLEQMGPLEKLIAVYEEAILAGAMPKEELRQTLIDAIKNTESLFNSENGGTEREAHLSEVMEVSKEPNSSVEPFQETFKDFCAEDDRKAESDNKKAETSSEVMKKEEIDLDLKPRGEILPKKNKKHKAKDRVKKKGKCEREQNEDGIKNTVQAVNSPEKENDTSYSMRYNPPTTPYLESVKMHPEANDCSAKNLKIVTPLRYSQRIREKMCKLSDSVRDQDLCVSSLEQQGDLESKATVLIHNQSDALQETSAEIEE</sequence>
<keyword evidence="4" id="KW-0597">Phosphoprotein</keyword>
<dbReference type="GO" id="GO:0007026">
    <property type="term" value="P:negative regulation of microtubule depolymerization"/>
    <property type="evidence" value="ECO:0007669"/>
    <property type="project" value="TreeGrafter"/>
</dbReference>
<dbReference type="InterPro" id="IPR026165">
    <property type="entry name" value="CKAP2_fam"/>
</dbReference>
<evidence type="ECO:0000256" key="3">
    <source>
        <dbReference type="ARBA" id="ARBA00022490"/>
    </source>
</evidence>
<name>A0A7L2TGN2_POMRU</name>
<evidence type="ECO:0000313" key="8">
    <source>
        <dbReference type="EMBL" id="NXS32358.1"/>
    </source>
</evidence>
<organism evidence="8 9">
    <name type="scientific">Pomatostomus ruficeps</name>
    <name type="common">Chestnut-crowned babbler</name>
    <dbReference type="NCBI Taxonomy" id="9176"/>
    <lineage>
        <taxon>Eukaryota</taxon>
        <taxon>Metazoa</taxon>
        <taxon>Chordata</taxon>
        <taxon>Craniata</taxon>
        <taxon>Vertebrata</taxon>
        <taxon>Euteleostomi</taxon>
        <taxon>Archelosauria</taxon>
        <taxon>Archosauria</taxon>
        <taxon>Dinosauria</taxon>
        <taxon>Saurischia</taxon>
        <taxon>Theropoda</taxon>
        <taxon>Coelurosauria</taxon>
        <taxon>Aves</taxon>
        <taxon>Neognathae</taxon>
        <taxon>Neoaves</taxon>
        <taxon>Telluraves</taxon>
        <taxon>Australaves</taxon>
        <taxon>Passeriformes</taxon>
        <taxon>Sylvioidea</taxon>
        <taxon>Timaliidae</taxon>
        <taxon>Pomatostomus</taxon>
    </lineage>
</organism>
<evidence type="ECO:0000256" key="6">
    <source>
        <dbReference type="SAM" id="MobiDB-lite"/>
    </source>
</evidence>
<dbReference type="PANTHER" id="PTHR16076:SF8">
    <property type="entry name" value="CYTOSKELETON-ASSOCIATED PROTEIN 2"/>
    <property type="match status" value="1"/>
</dbReference>
<feature type="non-terminal residue" evidence="8">
    <location>
        <position position="694"/>
    </location>
</feature>
<dbReference type="GO" id="GO:0015630">
    <property type="term" value="C:microtubule cytoskeleton"/>
    <property type="evidence" value="ECO:0007669"/>
    <property type="project" value="TreeGrafter"/>
</dbReference>
<dbReference type="Proteomes" id="UP000583496">
    <property type="component" value="Unassembled WGS sequence"/>
</dbReference>
<feature type="non-terminal residue" evidence="8">
    <location>
        <position position="1"/>
    </location>
</feature>
<feature type="region of interest" description="Disordered" evidence="6">
    <location>
        <begin position="553"/>
        <end position="580"/>
    </location>
</feature>
<feature type="compositionally biased region" description="Polar residues" evidence="6">
    <location>
        <begin position="316"/>
        <end position="333"/>
    </location>
</feature>
<dbReference type="EMBL" id="VYZT01033082">
    <property type="protein sequence ID" value="NXS32358.1"/>
    <property type="molecule type" value="Genomic_DNA"/>
</dbReference>
<dbReference type="AlphaFoldDB" id="A0A7L2TGN2"/>
<proteinExistence type="inferred from homology"/>
<keyword evidence="9" id="KW-1185">Reference proteome</keyword>
<dbReference type="InterPro" id="IPR029197">
    <property type="entry name" value="CKAP2_C"/>
</dbReference>
<feature type="region of interest" description="Disordered" evidence="6">
    <location>
        <begin position="308"/>
        <end position="350"/>
    </location>
</feature>
<comment type="caution">
    <text evidence="8">The sequence shown here is derived from an EMBL/GenBank/DDBJ whole genome shotgun (WGS) entry which is preliminary data.</text>
</comment>
<gene>
    <name evidence="8" type="primary">Ckap2</name>
    <name evidence="8" type="ORF">POSRUF_R06002</name>
</gene>
<evidence type="ECO:0000259" key="7">
    <source>
        <dbReference type="Pfam" id="PF15297"/>
    </source>
</evidence>
<reference evidence="8 9" key="1">
    <citation type="submission" date="2019-09" db="EMBL/GenBank/DDBJ databases">
        <title>Bird 10,000 Genomes (B10K) Project - Family phase.</title>
        <authorList>
            <person name="Zhang G."/>
        </authorList>
    </citation>
    <scope>NUCLEOTIDE SEQUENCE [LARGE SCALE GENOMIC DNA]</scope>
    <source>
        <strain evidence="8">B10K-DU-002-71</strain>
        <tissue evidence="8">Muscle</tissue>
    </source>
</reference>
<feature type="region of interest" description="Disordered" evidence="6">
    <location>
        <begin position="1"/>
        <end position="86"/>
    </location>
</feature>
<feature type="compositionally biased region" description="Basic and acidic residues" evidence="6">
    <location>
        <begin position="13"/>
        <end position="32"/>
    </location>
</feature>
<evidence type="ECO:0000313" key="9">
    <source>
        <dbReference type="Proteomes" id="UP000583496"/>
    </source>
</evidence>
<feature type="compositionally biased region" description="Basic and acidic residues" evidence="6">
    <location>
        <begin position="73"/>
        <end position="85"/>
    </location>
</feature>
<comment type="similarity">
    <text evidence="2">Belongs to the CKAP2 family.</text>
</comment>
<comment type="subcellular location">
    <subcellularLocation>
        <location evidence="1">Cytoplasm</location>
        <location evidence="1">Cytoskeleton</location>
    </subcellularLocation>
</comment>
<dbReference type="PANTHER" id="PTHR16076">
    <property type="entry name" value="CYTOSKELETON ASSOCIATED PROTEIN 2-RELATED"/>
    <property type="match status" value="1"/>
</dbReference>